<evidence type="ECO:0000313" key="2">
    <source>
        <dbReference type="EMBL" id="SVC39676.1"/>
    </source>
</evidence>
<dbReference type="NCBIfam" id="NF038128">
    <property type="entry name" value="choice_anch_J"/>
    <property type="match status" value="1"/>
</dbReference>
<dbReference type="InterPro" id="IPR015943">
    <property type="entry name" value="WD40/YVTN_repeat-like_dom_sf"/>
</dbReference>
<evidence type="ECO:0000259" key="1">
    <source>
        <dbReference type="Pfam" id="PF07675"/>
    </source>
</evidence>
<sequence>YQITSYIYNNWRISSDGGSSFTALTDDNTGRFINPADYDDNADILYSAANADSIKRIHDVSGSYYSDYMSVAMGAKASHIRASDYSANVIYVGTSSGNLYKISNANSSSPSSTEITGTSFPTAWISCVELGASDSEILVIFSNFGVTSIWYSVDAGLTWVSKEGDLPDMPVRWALFNPDNRNEVILATDIGVWSTDDLSVSSPAWTASNSGLANVRVDMLQIRGSDGLVTAATFGRGLFSTDDFASSTISPTNDTLFSETFESYSDFAISSIGEWLIIDNDGGTAYGHTIYDFFNEGYIGSAIIFNPSQTNPSSLGTSLDTYSGSKGLYFFTSGANGTTTPNDDWMISPEISPAAVSECFFSFWAKSNTDSYGLERLQIAVSTTGTNVDDFNIIS</sequence>
<dbReference type="AlphaFoldDB" id="A0A382LT00"/>
<feature type="non-terminal residue" evidence="2">
    <location>
        <position position="1"/>
    </location>
</feature>
<feature type="non-terminal residue" evidence="2">
    <location>
        <position position="395"/>
    </location>
</feature>
<dbReference type="Gene3D" id="2.60.120.200">
    <property type="match status" value="1"/>
</dbReference>
<dbReference type="Gene3D" id="2.130.10.10">
    <property type="entry name" value="YVTN repeat-like/Quinoprotein amine dehydrogenase"/>
    <property type="match status" value="1"/>
</dbReference>
<dbReference type="SUPFAM" id="SSF110296">
    <property type="entry name" value="Oligoxyloglucan reducing end-specific cellobiohydrolase"/>
    <property type="match status" value="1"/>
</dbReference>
<gene>
    <name evidence="2" type="ORF">METZ01_LOCUS292530</name>
</gene>
<name>A0A382LT00_9ZZZZ</name>
<dbReference type="EMBL" id="UINC01088979">
    <property type="protein sequence ID" value="SVC39676.1"/>
    <property type="molecule type" value="Genomic_DNA"/>
</dbReference>
<feature type="domain" description="Cleaved adhesin" evidence="1">
    <location>
        <begin position="319"/>
        <end position="393"/>
    </location>
</feature>
<dbReference type="Pfam" id="PF07675">
    <property type="entry name" value="Cleaved_Adhesin"/>
    <property type="match status" value="1"/>
</dbReference>
<proteinExistence type="predicted"/>
<organism evidence="2">
    <name type="scientific">marine metagenome</name>
    <dbReference type="NCBI Taxonomy" id="408172"/>
    <lineage>
        <taxon>unclassified sequences</taxon>
        <taxon>metagenomes</taxon>
        <taxon>ecological metagenomes</taxon>
    </lineage>
</organism>
<dbReference type="InterPro" id="IPR011628">
    <property type="entry name" value="Cleaved_adhesin"/>
</dbReference>
<protein>
    <recommendedName>
        <fullName evidence="1">Cleaved adhesin domain-containing protein</fullName>
    </recommendedName>
</protein>
<accession>A0A382LT00</accession>
<reference evidence="2" key="1">
    <citation type="submission" date="2018-05" db="EMBL/GenBank/DDBJ databases">
        <authorList>
            <person name="Lanie J.A."/>
            <person name="Ng W.-L."/>
            <person name="Kazmierczak K.M."/>
            <person name="Andrzejewski T.M."/>
            <person name="Davidsen T.M."/>
            <person name="Wayne K.J."/>
            <person name="Tettelin H."/>
            <person name="Glass J.I."/>
            <person name="Rusch D."/>
            <person name="Podicherti R."/>
            <person name="Tsui H.-C.T."/>
            <person name="Winkler M.E."/>
        </authorList>
    </citation>
    <scope>NUCLEOTIDE SEQUENCE</scope>
</reference>